<evidence type="ECO:0000256" key="1">
    <source>
        <dbReference type="ARBA" id="ARBA00004141"/>
    </source>
</evidence>
<reference evidence="8 9" key="1">
    <citation type="submission" date="2014-12" db="EMBL/GenBank/DDBJ databases">
        <title>Genome sequencing of Microbacterium hominis TPW29.</title>
        <authorList>
            <person name="Tan P.W."/>
            <person name="Chan K.-G."/>
        </authorList>
    </citation>
    <scope>NUCLEOTIDE SEQUENCE [LARGE SCALE GENOMIC DNA]</scope>
    <source>
        <strain evidence="8 9">TPW29</strain>
    </source>
</reference>
<gene>
    <name evidence="8" type="ORF">RM52_02695</name>
</gene>
<evidence type="ECO:0000313" key="9">
    <source>
        <dbReference type="Proteomes" id="UP000031202"/>
    </source>
</evidence>
<organism evidence="8 9">
    <name type="scientific">Microbacterium hominis</name>
    <dbReference type="NCBI Taxonomy" id="162426"/>
    <lineage>
        <taxon>Bacteria</taxon>
        <taxon>Bacillati</taxon>
        <taxon>Actinomycetota</taxon>
        <taxon>Actinomycetes</taxon>
        <taxon>Micrococcales</taxon>
        <taxon>Microbacteriaceae</taxon>
        <taxon>Microbacterium</taxon>
    </lineage>
</organism>
<dbReference type="PANTHER" id="PTHR38459">
    <property type="entry name" value="PROPHAGE BACTOPRENOL-LINKED GLUCOSE TRANSLOCASE HOMOLOG"/>
    <property type="match status" value="1"/>
</dbReference>
<name>A0A0B4CE80_9MICO</name>
<feature type="transmembrane region" description="Helical" evidence="6">
    <location>
        <begin position="105"/>
        <end position="125"/>
    </location>
</feature>
<dbReference type="AlphaFoldDB" id="A0A0B4CE80"/>
<feature type="domain" description="GtrA/DPMS transmembrane" evidence="7">
    <location>
        <begin position="17"/>
        <end position="123"/>
    </location>
</feature>
<dbReference type="GO" id="GO:0000271">
    <property type="term" value="P:polysaccharide biosynthetic process"/>
    <property type="evidence" value="ECO:0007669"/>
    <property type="project" value="InterPro"/>
</dbReference>
<dbReference type="Proteomes" id="UP000031202">
    <property type="component" value="Unassembled WGS sequence"/>
</dbReference>
<comment type="similarity">
    <text evidence="2">Belongs to the GtrA family.</text>
</comment>
<dbReference type="EMBL" id="JWSZ01000002">
    <property type="protein sequence ID" value="KIC59569.1"/>
    <property type="molecule type" value="Genomic_DNA"/>
</dbReference>
<feature type="transmembrane region" description="Helical" evidence="6">
    <location>
        <begin position="45"/>
        <end position="66"/>
    </location>
</feature>
<evidence type="ECO:0000256" key="3">
    <source>
        <dbReference type="ARBA" id="ARBA00022692"/>
    </source>
</evidence>
<dbReference type="RefSeq" id="WP_039412664.1">
    <property type="nucleotide sequence ID" value="NZ_JWSZ01000002.1"/>
</dbReference>
<evidence type="ECO:0000313" key="8">
    <source>
        <dbReference type="EMBL" id="KIC59569.1"/>
    </source>
</evidence>
<evidence type="ECO:0000259" key="7">
    <source>
        <dbReference type="Pfam" id="PF04138"/>
    </source>
</evidence>
<proteinExistence type="inferred from homology"/>
<comment type="subcellular location">
    <subcellularLocation>
        <location evidence="1">Membrane</location>
        <topology evidence="1">Multi-pass membrane protein</topology>
    </subcellularLocation>
</comment>
<protein>
    <recommendedName>
        <fullName evidence="7">GtrA/DPMS transmembrane domain-containing protein</fullName>
    </recommendedName>
</protein>
<accession>A0A0B4CE80</accession>
<comment type="caution">
    <text evidence="8">The sequence shown here is derived from an EMBL/GenBank/DDBJ whole genome shotgun (WGS) entry which is preliminary data.</text>
</comment>
<dbReference type="InterPro" id="IPR007267">
    <property type="entry name" value="GtrA_DPMS_TM"/>
</dbReference>
<evidence type="ECO:0000256" key="4">
    <source>
        <dbReference type="ARBA" id="ARBA00022989"/>
    </source>
</evidence>
<dbReference type="Pfam" id="PF04138">
    <property type="entry name" value="GtrA_DPMS_TM"/>
    <property type="match status" value="1"/>
</dbReference>
<dbReference type="PANTHER" id="PTHR38459:SF1">
    <property type="entry name" value="PROPHAGE BACTOPRENOL-LINKED GLUCOSE TRANSLOCASE HOMOLOG"/>
    <property type="match status" value="1"/>
</dbReference>
<evidence type="ECO:0000256" key="2">
    <source>
        <dbReference type="ARBA" id="ARBA00009399"/>
    </source>
</evidence>
<dbReference type="InterPro" id="IPR051401">
    <property type="entry name" value="GtrA_CellWall_Glycosyl"/>
</dbReference>
<keyword evidence="4 6" id="KW-1133">Transmembrane helix</keyword>
<sequence>MVTSAQQPRSTAGAGWRFLLVGGANTAVTGLVLVALSYLMPGWAAYTIAFALGIIFSTVFASRWVFTREGSFRASIAYAICYGVIYLVGLLCVQTIRSWGWPEFLNVLSIIVTAPLGFLAGRVIFRQRQREDKTT</sequence>
<feature type="transmembrane region" description="Helical" evidence="6">
    <location>
        <begin position="18"/>
        <end position="39"/>
    </location>
</feature>
<evidence type="ECO:0000256" key="5">
    <source>
        <dbReference type="ARBA" id="ARBA00023136"/>
    </source>
</evidence>
<keyword evidence="3 6" id="KW-0812">Transmembrane</keyword>
<dbReference type="GO" id="GO:0005886">
    <property type="term" value="C:plasma membrane"/>
    <property type="evidence" value="ECO:0007669"/>
    <property type="project" value="TreeGrafter"/>
</dbReference>
<evidence type="ECO:0000256" key="6">
    <source>
        <dbReference type="SAM" id="Phobius"/>
    </source>
</evidence>
<keyword evidence="5 6" id="KW-0472">Membrane</keyword>
<feature type="transmembrane region" description="Helical" evidence="6">
    <location>
        <begin position="78"/>
        <end position="99"/>
    </location>
</feature>